<dbReference type="STRING" id="118967.SAMN02745191_0128"/>
<dbReference type="Proteomes" id="UP000243297">
    <property type="component" value="Unassembled WGS sequence"/>
</dbReference>
<keyword evidence="1" id="KW-0472">Membrane</keyword>
<sequence>MIKQIQNILIPKNDFAKLKQCLKNKNNGLTTYEFDSLRFTINFKQCFYGYLFESSVAISCFIAIISPIDLIDNYILTVLVKASIGALFGIIIAKISLYLFSKESSKNKIID</sequence>
<keyword evidence="3" id="KW-1185">Reference proteome</keyword>
<proteinExistence type="predicted"/>
<evidence type="ECO:0000313" key="3">
    <source>
        <dbReference type="Proteomes" id="UP000243297"/>
    </source>
</evidence>
<reference evidence="3" key="1">
    <citation type="submission" date="2017-02" db="EMBL/GenBank/DDBJ databases">
        <authorList>
            <person name="Varghese N."/>
            <person name="Submissions S."/>
        </authorList>
    </citation>
    <scope>NUCLEOTIDE SEQUENCE [LARGE SCALE GENOMIC DNA]</scope>
    <source>
        <strain evidence="3">ATCC 25662</strain>
    </source>
</reference>
<organism evidence="2 3">
    <name type="scientific">Anaerorhabdus furcosa</name>
    <dbReference type="NCBI Taxonomy" id="118967"/>
    <lineage>
        <taxon>Bacteria</taxon>
        <taxon>Bacillati</taxon>
        <taxon>Bacillota</taxon>
        <taxon>Erysipelotrichia</taxon>
        <taxon>Erysipelotrichales</taxon>
        <taxon>Erysipelotrichaceae</taxon>
        <taxon>Anaerorhabdus</taxon>
    </lineage>
</organism>
<protein>
    <submittedName>
        <fullName evidence="2">Uncharacterized protein</fullName>
    </submittedName>
</protein>
<dbReference type="AlphaFoldDB" id="A0A1T4JW48"/>
<evidence type="ECO:0000256" key="1">
    <source>
        <dbReference type="SAM" id="Phobius"/>
    </source>
</evidence>
<evidence type="ECO:0000313" key="2">
    <source>
        <dbReference type="EMBL" id="SJZ34378.1"/>
    </source>
</evidence>
<accession>A0A1T4JW48</accession>
<keyword evidence="1" id="KW-1133">Transmembrane helix</keyword>
<feature type="transmembrane region" description="Helical" evidence="1">
    <location>
        <begin position="74"/>
        <end position="100"/>
    </location>
</feature>
<name>A0A1T4JW48_9FIRM</name>
<keyword evidence="1" id="KW-0812">Transmembrane</keyword>
<feature type="transmembrane region" description="Helical" evidence="1">
    <location>
        <begin position="47"/>
        <end position="68"/>
    </location>
</feature>
<gene>
    <name evidence="2" type="ORF">SAMN02745191_0128</name>
</gene>
<dbReference type="EMBL" id="FUWY01000001">
    <property type="protein sequence ID" value="SJZ34378.1"/>
    <property type="molecule type" value="Genomic_DNA"/>
</dbReference>
<dbReference type="RefSeq" id="WP_078710594.1">
    <property type="nucleotide sequence ID" value="NZ_FUWY01000001.1"/>
</dbReference>